<organism evidence="6 7">
    <name type="scientific">Olsenella profusa F0195</name>
    <dbReference type="NCBI Taxonomy" id="1125712"/>
    <lineage>
        <taxon>Bacteria</taxon>
        <taxon>Bacillati</taxon>
        <taxon>Actinomycetota</taxon>
        <taxon>Coriobacteriia</taxon>
        <taxon>Coriobacteriales</taxon>
        <taxon>Atopobiaceae</taxon>
        <taxon>Olsenella</taxon>
    </lineage>
</organism>
<evidence type="ECO:0000313" key="6">
    <source>
        <dbReference type="EMBL" id="ERL06702.1"/>
    </source>
</evidence>
<dbReference type="Pfam" id="PF01418">
    <property type="entry name" value="HTH_6"/>
    <property type="match status" value="1"/>
</dbReference>
<sequence length="296" mass="31642">MIRGLKLRLEEYCGLATASEQAIINFILTTSDQVAGISMSALAKLTCTSPSTIIRLCRKLGCSGYREFQQSLMREVAIASQTDSVVTSDVLSSDSTQAIIDKVTLKNVSSLKLTAEDLDAEAINRAVSLLASARSVCLFGVGASLLVARDLQLKLLRLDIPCNLCDDLHAQLLCAKNMRAGDLSLAVSYSGLTTEVLDCVRVARANGARMVSITRGGYGSPLVSLSDVVLGVAATELVKRTGAMSSRIAQLNVVDILFVSYVNAHYAQSIKRLSSNWIEKGSDVRRPAHDGKGGRS</sequence>
<dbReference type="OrthoDB" id="370421at2"/>
<dbReference type="InterPro" id="IPR001347">
    <property type="entry name" value="SIS_dom"/>
</dbReference>
<dbReference type="PANTHER" id="PTHR30514">
    <property type="entry name" value="GLUCOKINASE"/>
    <property type="match status" value="1"/>
</dbReference>
<keyword evidence="1" id="KW-0805">Transcription regulation</keyword>
<dbReference type="RefSeq" id="WP_021726770.1">
    <property type="nucleotide sequence ID" value="NZ_AWEZ01000062.1"/>
</dbReference>
<comment type="caution">
    <text evidence="6">The sequence shown here is derived from an EMBL/GenBank/DDBJ whole genome shotgun (WGS) entry which is preliminary data.</text>
</comment>
<evidence type="ECO:0000256" key="1">
    <source>
        <dbReference type="ARBA" id="ARBA00023015"/>
    </source>
</evidence>
<keyword evidence="7" id="KW-1185">Reference proteome</keyword>
<dbReference type="eggNOG" id="COG1737">
    <property type="taxonomic scope" value="Bacteria"/>
</dbReference>
<dbReference type="PATRIC" id="fig|1125712.3.peg.1976"/>
<dbReference type="InterPro" id="IPR009057">
    <property type="entry name" value="Homeodomain-like_sf"/>
</dbReference>
<dbReference type="Gene3D" id="3.40.50.10490">
    <property type="entry name" value="Glucose-6-phosphate isomerase like protein, domain 1"/>
    <property type="match status" value="1"/>
</dbReference>
<protein>
    <submittedName>
        <fullName evidence="6">Transcriptional regulator, RpiR family</fullName>
    </submittedName>
</protein>
<evidence type="ECO:0000256" key="3">
    <source>
        <dbReference type="ARBA" id="ARBA00023163"/>
    </source>
</evidence>
<dbReference type="GO" id="GO:0097367">
    <property type="term" value="F:carbohydrate derivative binding"/>
    <property type="evidence" value="ECO:0007669"/>
    <property type="project" value="InterPro"/>
</dbReference>
<evidence type="ECO:0000256" key="2">
    <source>
        <dbReference type="ARBA" id="ARBA00023125"/>
    </source>
</evidence>
<dbReference type="STRING" id="1125712.HMPREF1316_0555"/>
<evidence type="ECO:0000313" key="7">
    <source>
        <dbReference type="Proteomes" id="UP000016638"/>
    </source>
</evidence>
<accession>U2UUA5</accession>
<dbReference type="PROSITE" id="PS51071">
    <property type="entry name" value="HTH_RPIR"/>
    <property type="match status" value="1"/>
</dbReference>
<dbReference type="GO" id="GO:1901135">
    <property type="term" value="P:carbohydrate derivative metabolic process"/>
    <property type="evidence" value="ECO:0007669"/>
    <property type="project" value="InterPro"/>
</dbReference>
<evidence type="ECO:0000259" key="5">
    <source>
        <dbReference type="PROSITE" id="PS51464"/>
    </source>
</evidence>
<keyword evidence="2" id="KW-0238">DNA-binding</keyword>
<dbReference type="GO" id="GO:0003677">
    <property type="term" value="F:DNA binding"/>
    <property type="evidence" value="ECO:0007669"/>
    <property type="project" value="UniProtKB-KW"/>
</dbReference>
<feature type="domain" description="SIS" evidence="5">
    <location>
        <begin position="126"/>
        <end position="267"/>
    </location>
</feature>
<dbReference type="Pfam" id="PF01380">
    <property type="entry name" value="SIS"/>
    <property type="match status" value="1"/>
</dbReference>
<dbReference type="AlphaFoldDB" id="U2UUA5"/>
<dbReference type="InterPro" id="IPR000281">
    <property type="entry name" value="HTH_RpiR"/>
</dbReference>
<dbReference type="Gene3D" id="1.10.10.10">
    <property type="entry name" value="Winged helix-like DNA-binding domain superfamily/Winged helix DNA-binding domain"/>
    <property type="match status" value="1"/>
</dbReference>
<dbReference type="SUPFAM" id="SSF46689">
    <property type="entry name" value="Homeodomain-like"/>
    <property type="match status" value="1"/>
</dbReference>
<name>U2UUA5_9ACTN</name>
<dbReference type="CDD" id="cd05013">
    <property type="entry name" value="SIS_RpiR"/>
    <property type="match status" value="1"/>
</dbReference>
<keyword evidence="3" id="KW-0804">Transcription</keyword>
<evidence type="ECO:0000259" key="4">
    <source>
        <dbReference type="PROSITE" id="PS51071"/>
    </source>
</evidence>
<proteinExistence type="predicted"/>
<reference evidence="6 7" key="1">
    <citation type="submission" date="2013-08" db="EMBL/GenBank/DDBJ databases">
        <authorList>
            <person name="Durkin A.S."/>
            <person name="Haft D.R."/>
            <person name="McCorrison J."/>
            <person name="Torralba M."/>
            <person name="Gillis M."/>
            <person name="Haft D.H."/>
            <person name="Methe B."/>
            <person name="Sutton G."/>
            <person name="Nelson K.E."/>
        </authorList>
    </citation>
    <scope>NUCLEOTIDE SEQUENCE [LARGE SCALE GENOMIC DNA]</scope>
    <source>
        <strain evidence="6 7">F0195</strain>
    </source>
</reference>
<feature type="domain" description="HTH rpiR-type" evidence="4">
    <location>
        <begin position="3"/>
        <end position="79"/>
    </location>
</feature>
<dbReference type="GO" id="GO:0003700">
    <property type="term" value="F:DNA-binding transcription factor activity"/>
    <property type="evidence" value="ECO:0007669"/>
    <property type="project" value="InterPro"/>
</dbReference>
<dbReference type="InterPro" id="IPR047640">
    <property type="entry name" value="RpiR-like"/>
</dbReference>
<dbReference type="PROSITE" id="PS51464">
    <property type="entry name" value="SIS"/>
    <property type="match status" value="1"/>
</dbReference>
<dbReference type="SUPFAM" id="SSF53697">
    <property type="entry name" value="SIS domain"/>
    <property type="match status" value="1"/>
</dbReference>
<dbReference type="InterPro" id="IPR036388">
    <property type="entry name" value="WH-like_DNA-bd_sf"/>
</dbReference>
<dbReference type="Proteomes" id="UP000016638">
    <property type="component" value="Unassembled WGS sequence"/>
</dbReference>
<dbReference type="EMBL" id="AWEZ01000062">
    <property type="protein sequence ID" value="ERL06702.1"/>
    <property type="molecule type" value="Genomic_DNA"/>
</dbReference>
<dbReference type="PANTHER" id="PTHR30514:SF1">
    <property type="entry name" value="HTH-TYPE TRANSCRIPTIONAL REGULATOR HEXR-RELATED"/>
    <property type="match status" value="1"/>
</dbReference>
<dbReference type="InterPro" id="IPR035472">
    <property type="entry name" value="RpiR-like_SIS"/>
</dbReference>
<gene>
    <name evidence="6" type="ORF">HMPREF1316_0555</name>
</gene>
<dbReference type="InterPro" id="IPR046348">
    <property type="entry name" value="SIS_dom_sf"/>
</dbReference>